<dbReference type="RefSeq" id="XP_030829585.1">
    <property type="nucleotide sequence ID" value="XM_030973725.1"/>
</dbReference>
<evidence type="ECO:0000256" key="12">
    <source>
        <dbReference type="ARBA" id="ARBA00023242"/>
    </source>
</evidence>
<feature type="compositionally biased region" description="Basic residues" evidence="17">
    <location>
        <begin position="48"/>
        <end position="57"/>
    </location>
</feature>
<keyword evidence="6" id="KW-0963">Cytoplasm</keyword>
<dbReference type="FunFam" id="3.30.505.10:FF:000029">
    <property type="entry name" value="Suppressor of cytokine signaling 7"/>
    <property type="match status" value="1"/>
</dbReference>
<dbReference type="PANTHER" id="PTHR10155:SF5">
    <property type="entry name" value="SUPPRESSOR OF CYTOKINE SIGNALING 7"/>
    <property type="match status" value="1"/>
</dbReference>
<evidence type="ECO:0000256" key="9">
    <source>
        <dbReference type="ARBA" id="ARBA00022786"/>
    </source>
</evidence>
<evidence type="ECO:0000256" key="2">
    <source>
        <dbReference type="ARBA" id="ARBA00004413"/>
    </source>
</evidence>
<dbReference type="SMART" id="SM00253">
    <property type="entry name" value="SOCS"/>
    <property type="match status" value="1"/>
</dbReference>
<dbReference type="Proteomes" id="UP000007110">
    <property type="component" value="Unassembled WGS sequence"/>
</dbReference>
<dbReference type="GO" id="GO:0009968">
    <property type="term" value="P:negative regulation of signal transduction"/>
    <property type="evidence" value="ECO:0007669"/>
    <property type="project" value="UniProtKB-KW"/>
</dbReference>
<feature type="region of interest" description="Disordered" evidence="17">
    <location>
        <begin position="469"/>
        <end position="522"/>
    </location>
</feature>
<dbReference type="OrthoDB" id="5979828at2759"/>
<comment type="subcellular location">
    <subcellularLocation>
        <location evidence="2">Cell membrane</location>
        <topology evidence="2">Peripheral membrane protein</topology>
        <orientation evidence="2">Cytoplasmic side</orientation>
    </subcellularLocation>
    <subcellularLocation>
        <location evidence="3">Cytoplasm</location>
    </subcellularLocation>
    <subcellularLocation>
        <location evidence="1">Nucleus</location>
    </subcellularLocation>
</comment>
<keyword evidence="12" id="KW-0539">Nucleus</keyword>
<dbReference type="GO" id="GO:0005737">
    <property type="term" value="C:cytoplasm"/>
    <property type="evidence" value="ECO:0007669"/>
    <property type="project" value="UniProtKB-SubCell"/>
</dbReference>
<dbReference type="PANTHER" id="PTHR10155">
    <property type="entry name" value="PHOSPHATIDYLINOSITOL 3-KINASE REGULATORY SUBUNIT"/>
    <property type="match status" value="1"/>
</dbReference>
<accession>A0A7M7N2A0</accession>
<dbReference type="AlphaFoldDB" id="A0A7M7N2A0"/>
<reference evidence="20" key="2">
    <citation type="submission" date="2021-01" db="UniProtKB">
        <authorList>
            <consortium name="EnsemblMetazoa"/>
        </authorList>
    </citation>
    <scope>IDENTIFICATION</scope>
</reference>
<dbReference type="InParanoid" id="A0A7M7N2A0"/>
<feature type="region of interest" description="Disordered" evidence="17">
    <location>
        <begin position="296"/>
        <end position="315"/>
    </location>
</feature>
<evidence type="ECO:0000313" key="20">
    <source>
        <dbReference type="EnsemblMetazoa" id="XP_030829585"/>
    </source>
</evidence>
<keyword evidence="11" id="KW-0472">Membrane</keyword>
<keyword evidence="9" id="KW-0833">Ubl conjugation pathway</keyword>
<dbReference type="SUPFAM" id="SSF158235">
    <property type="entry name" value="SOCS box-like"/>
    <property type="match status" value="1"/>
</dbReference>
<reference evidence="21" key="1">
    <citation type="submission" date="2015-02" db="EMBL/GenBank/DDBJ databases">
        <title>Genome sequencing for Strongylocentrotus purpuratus.</title>
        <authorList>
            <person name="Murali S."/>
            <person name="Liu Y."/>
            <person name="Vee V."/>
            <person name="English A."/>
            <person name="Wang M."/>
            <person name="Skinner E."/>
            <person name="Han Y."/>
            <person name="Muzny D.M."/>
            <person name="Worley K.C."/>
            <person name="Gibbs R.A."/>
        </authorList>
    </citation>
    <scope>NUCLEOTIDE SEQUENCE</scope>
</reference>
<evidence type="ECO:0000256" key="3">
    <source>
        <dbReference type="ARBA" id="ARBA00004496"/>
    </source>
</evidence>
<evidence type="ECO:0000256" key="1">
    <source>
        <dbReference type="ARBA" id="ARBA00004123"/>
    </source>
</evidence>
<dbReference type="CDD" id="cd03741">
    <property type="entry name" value="SOCS_SOCS7"/>
    <property type="match status" value="1"/>
</dbReference>
<evidence type="ECO:0000256" key="16">
    <source>
        <dbReference type="PROSITE-ProRule" id="PRU00191"/>
    </source>
</evidence>
<feature type="compositionally biased region" description="Polar residues" evidence="17">
    <location>
        <begin position="541"/>
        <end position="561"/>
    </location>
</feature>
<dbReference type="Pfam" id="PF07525">
    <property type="entry name" value="SOCS_box"/>
    <property type="match status" value="1"/>
</dbReference>
<keyword evidence="7" id="KW-0341">Growth regulation</keyword>
<evidence type="ECO:0000256" key="11">
    <source>
        <dbReference type="ARBA" id="ARBA00023136"/>
    </source>
</evidence>
<keyword evidence="8" id="KW-0734">Signal transduction inhibitor</keyword>
<dbReference type="GO" id="GO:0008286">
    <property type="term" value="P:insulin receptor signaling pathway"/>
    <property type="evidence" value="ECO:0000318"/>
    <property type="project" value="GO_Central"/>
</dbReference>
<evidence type="ECO:0000256" key="8">
    <source>
        <dbReference type="ARBA" id="ARBA00022700"/>
    </source>
</evidence>
<feature type="compositionally biased region" description="Basic and acidic residues" evidence="17">
    <location>
        <begin position="31"/>
        <end position="42"/>
    </location>
</feature>
<dbReference type="InterPro" id="IPR035866">
    <property type="entry name" value="SOCS7_SH2"/>
</dbReference>
<feature type="region of interest" description="Disordered" evidence="17">
    <location>
        <begin position="359"/>
        <end position="398"/>
    </location>
</feature>
<dbReference type="InterPro" id="IPR001496">
    <property type="entry name" value="SOCS_box"/>
</dbReference>
<dbReference type="SMART" id="SM00252">
    <property type="entry name" value="SH2"/>
    <property type="match status" value="1"/>
</dbReference>
<dbReference type="InterPro" id="IPR000980">
    <property type="entry name" value="SH2"/>
</dbReference>
<feature type="compositionally biased region" description="Pro residues" evidence="17">
    <location>
        <begin position="637"/>
        <end position="658"/>
    </location>
</feature>
<feature type="compositionally biased region" description="Basic residues" evidence="17">
    <location>
        <begin position="570"/>
        <end position="579"/>
    </location>
</feature>
<sequence>MKSGSHREKRNSGADVQMRMPSAKLPASNSRDVREISGRKEATGLMGRMRRTLKRGGSKSPKEDPVGQGLPGGYQKNLVNGVVVNPSVGQGFNGDLQPSRLDNDPERTSLNGRTSHCIYHNGCDIRNGNGLERRDADMDHCVVKHGRGNEHLSGRVSQNGGSSPMQNMDSTINQSSYNGVSVFDKQGARPKTGLYRKKSSAVGKNFELGSVVLNVQANRCGEEGKGNNVDVKLSVGGLMGDESESESTVPLQRKASVRNDISVNIVPSGGLQSNSDVTVNCSVNVHCHFTEMEEDCEEVEQNEGESDADSRTKQQNKILSSAELEPLVIQMGHQPDMEPLNNPRTPHIAEVMMKDSLASLDSESSDRHHRSSSDSLHRESKTQRKGNSEQNGNGDTDRVVKEKLKKEKFEHVVPLPKDSQIVDVFTTQKGSACDESDIRFQYNLPRSVSEGAAILASYRNDESFKENSMYGPAIDRRTKPKSGFGDYAQPEGSPGDDDESPPPIPPRMSMVLDQDPKKAEWETEPTHMCLPALMNGLYSDNTGTSASMRSKSLPRHSSLNDVSIDPSIPRRSKTAHLKNRVSQLFKTPRRKSCAFPDRPLPDVPGSKSGVQSRENRRSQVQRPQSLYCPTDGRNQIVPPPPARPSPQRPSAGPRPPRPGQENMVVIERREGIPTKDEVAKCQGMFASSLRRISECGWYWGPMSWDDAEMRLENTPDGSFLVRDSSDDRHILSLTFRVQGSTHHTRIEHHNGKFSFWSQPTTHGSSSIVEFIEEAMRHSRNGRFLYFLRPRWPGLPPVPLQLLYPISRFQKARSLQHMCRFVIRRNVRLDHIDALPLPRRLKDYLREGQYYTPDDIKP</sequence>
<dbReference type="InterPro" id="IPR037346">
    <property type="entry name" value="SOCS7_SOCS"/>
</dbReference>
<dbReference type="InterPro" id="IPR036860">
    <property type="entry name" value="SH2_dom_sf"/>
</dbReference>
<comment type="subunit">
    <text evidence="14">Substrate-recognition component of the ECS(SOCS7) complex, composed of SOCS7, CUL5, ELOB, ELOC and RNF7/RBX2. Interacts, via the third proline-rich region, with the second SH3 domain of the adapter protein NCK1. Also interacts with GRB2, INSR, PLCG1, SORBS3/vinexin, and phosphorylated STAT3 and STAT5. Interacts with SEPT6. Interacts with phosphorylated IRS4 and PIK3R1.</text>
</comment>
<comment type="pathway">
    <text evidence="4">Protein modification; protein ubiquitination.</text>
</comment>
<dbReference type="Pfam" id="PF00017">
    <property type="entry name" value="SH2"/>
    <property type="match status" value="1"/>
</dbReference>
<proteinExistence type="predicted"/>
<dbReference type="GO" id="GO:0005634">
    <property type="term" value="C:nucleus"/>
    <property type="evidence" value="ECO:0007669"/>
    <property type="project" value="UniProtKB-SubCell"/>
</dbReference>
<dbReference type="InterPro" id="IPR036036">
    <property type="entry name" value="SOCS_box-like_dom_sf"/>
</dbReference>
<feature type="domain" description="SH2" evidence="18">
    <location>
        <begin position="697"/>
        <end position="805"/>
    </location>
</feature>
<dbReference type="GeneID" id="588073"/>
<keyword evidence="5" id="KW-1003">Cell membrane</keyword>
<dbReference type="SUPFAM" id="SSF55550">
    <property type="entry name" value="SH2 domain"/>
    <property type="match status" value="1"/>
</dbReference>
<dbReference type="GO" id="GO:0035556">
    <property type="term" value="P:intracellular signal transduction"/>
    <property type="evidence" value="ECO:0007669"/>
    <property type="project" value="InterPro"/>
</dbReference>
<evidence type="ECO:0000256" key="5">
    <source>
        <dbReference type="ARBA" id="ARBA00022475"/>
    </source>
</evidence>
<evidence type="ECO:0000313" key="21">
    <source>
        <dbReference type="Proteomes" id="UP000007110"/>
    </source>
</evidence>
<dbReference type="EnsemblMetazoa" id="XM_030973725">
    <property type="protein sequence ID" value="XP_030829585"/>
    <property type="gene ID" value="LOC588073"/>
</dbReference>
<evidence type="ECO:0000256" key="4">
    <source>
        <dbReference type="ARBA" id="ARBA00004906"/>
    </source>
</evidence>
<evidence type="ECO:0000256" key="13">
    <source>
        <dbReference type="ARBA" id="ARBA00059017"/>
    </source>
</evidence>
<dbReference type="SMART" id="SM00969">
    <property type="entry name" value="SOCS_box"/>
    <property type="match status" value="1"/>
</dbReference>
<feature type="region of interest" description="Disordered" evidence="17">
    <location>
        <begin position="1"/>
        <end position="74"/>
    </location>
</feature>
<feature type="compositionally biased region" description="Polar residues" evidence="17">
    <location>
        <begin position="608"/>
        <end position="624"/>
    </location>
</feature>
<evidence type="ECO:0000256" key="15">
    <source>
        <dbReference type="ARBA" id="ARBA00070642"/>
    </source>
</evidence>
<evidence type="ECO:0000256" key="10">
    <source>
        <dbReference type="ARBA" id="ARBA00022999"/>
    </source>
</evidence>
<evidence type="ECO:0000256" key="17">
    <source>
        <dbReference type="SAM" id="MobiDB-lite"/>
    </source>
</evidence>
<dbReference type="GO" id="GO:0035591">
    <property type="term" value="F:signaling adaptor activity"/>
    <property type="evidence" value="ECO:0000318"/>
    <property type="project" value="GO_Central"/>
</dbReference>
<name>A0A7M7N2A0_STRPU</name>
<feature type="compositionally biased region" description="Basic and acidic residues" evidence="17">
    <location>
        <begin position="371"/>
        <end position="382"/>
    </location>
</feature>
<evidence type="ECO:0000259" key="18">
    <source>
        <dbReference type="PROSITE" id="PS50001"/>
    </source>
</evidence>
<dbReference type="GO" id="GO:0005886">
    <property type="term" value="C:plasma membrane"/>
    <property type="evidence" value="ECO:0007669"/>
    <property type="project" value="UniProtKB-SubCell"/>
</dbReference>
<feature type="domain" description="SOCS box" evidence="19">
    <location>
        <begin position="800"/>
        <end position="850"/>
    </location>
</feature>
<evidence type="ECO:0000256" key="14">
    <source>
        <dbReference type="ARBA" id="ARBA00062788"/>
    </source>
</evidence>
<feature type="compositionally biased region" description="Acidic residues" evidence="17">
    <location>
        <begin position="296"/>
        <end position="307"/>
    </location>
</feature>
<feature type="region of interest" description="Disordered" evidence="17">
    <location>
        <begin position="541"/>
        <end position="662"/>
    </location>
</feature>
<dbReference type="CDD" id="cd10388">
    <property type="entry name" value="SH2_SOCS7"/>
    <property type="match status" value="1"/>
</dbReference>
<evidence type="ECO:0000256" key="7">
    <source>
        <dbReference type="ARBA" id="ARBA00022604"/>
    </source>
</evidence>
<keyword evidence="21" id="KW-1185">Reference proteome</keyword>
<dbReference type="PROSITE" id="PS50225">
    <property type="entry name" value="SOCS"/>
    <property type="match status" value="1"/>
</dbReference>
<evidence type="ECO:0000256" key="6">
    <source>
        <dbReference type="ARBA" id="ARBA00022490"/>
    </source>
</evidence>
<dbReference type="Gene3D" id="3.30.505.10">
    <property type="entry name" value="SH2 domain"/>
    <property type="match status" value="1"/>
</dbReference>
<dbReference type="PROSITE" id="PS50001">
    <property type="entry name" value="SH2"/>
    <property type="match status" value="1"/>
</dbReference>
<protein>
    <recommendedName>
        <fullName evidence="15">Suppressor of cytokine signaling 7</fullName>
    </recommendedName>
</protein>
<keyword evidence="10 16" id="KW-0727">SH2 domain</keyword>
<dbReference type="KEGG" id="spu:588073"/>
<evidence type="ECO:0000259" key="19">
    <source>
        <dbReference type="PROSITE" id="PS50225"/>
    </source>
</evidence>
<comment type="function">
    <text evidence="13">Substrate-recognition component of a cullin-5-RING E3 ubiquitin-protein ligase complex (ECS complex, also named CRL5 complex), which mediates the ubiquitination and subsequent proteasomal degradation of target proteins, such as DAB1 and IRS1. Specifically recognizes and binds phosphorylated proteins via its SH2 domain, promoting their ubiquitination. The ECS(SOCS7) complex acts as a key regulator of reelin signaling by mediating ubiquitination and degradation of phosphorylated DAB1 in the cortical plate of the developing cerebral cortex, thereby regulating neuron positioning during cortex development. Functions in insulin signaling and glucose homeostasis through IRS1 ubiquitination and subsequent proteasomal degradation. Also inhibits prolactin, growth hormone and leptin signaling by preventing STAT3 and STAT5 activation, sequestering them in the cytoplasm and reducing their binding to DNA.</text>
</comment>
<organism evidence="20 21">
    <name type="scientific">Strongylocentrotus purpuratus</name>
    <name type="common">Purple sea urchin</name>
    <dbReference type="NCBI Taxonomy" id="7668"/>
    <lineage>
        <taxon>Eukaryota</taxon>
        <taxon>Metazoa</taxon>
        <taxon>Echinodermata</taxon>
        <taxon>Eleutherozoa</taxon>
        <taxon>Echinozoa</taxon>
        <taxon>Echinoidea</taxon>
        <taxon>Euechinoidea</taxon>
        <taxon>Echinacea</taxon>
        <taxon>Camarodonta</taxon>
        <taxon>Echinidea</taxon>
        <taxon>Strongylocentrotidae</taxon>
        <taxon>Strongylocentrotus</taxon>
    </lineage>
</organism>